<comment type="similarity">
    <text evidence="6 7">Belongs to the class I-like SAM-binding methyltransferase superfamily. C5-methyltransferase family.</text>
</comment>
<name>A0A941E323_9BURK</name>
<keyword evidence="1 6" id="KW-0489">Methyltransferase</keyword>
<accession>A0A941E323</accession>
<evidence type="ECO:0000256" key="6">
    <source>
        <dbReference type="PROSITE-ProRule" id="PRU01016"/>
    </source>
</evidence>
<dbReference type="GO" id="GO:0032259">
    <property type="term" value="P:methylation"/>
    <property type="evidence" value="ECO:0007669"/>
    <property type="project" value="UniProtKB-KW"/>
</dbReference>
<dbReference type="PROSITE" id="PS00095">
    <property type="entry name" value="C5_MTASE_2"/>
    <property type="match status" value="1"/>
</dbReference>
<feature type="active site" evidence="6">
    <location>
        <position position="119"/>
    </location>
</feature>
<dbReference type="PANTHER" id="PTHR10629:SF52">
    <property type="entry name" value="DNA (CYTOSINE-5)-METHYLTRANSFERASE 1"/>
    <property type="match status" value="1"/>
</dbReference>
<evidence type="ECO:0000256" key="5">
    <source>
        <dbReference type="ARBA" id="ARBA00047422"/>
    </source>
</evidence>
<dbReference type="Pfam" id="PF00145">
    <property type="entry name" value="DNA_methylase"/>
    <property type="match status" value="1"/>
</dbReference>
<dbReference type="GO" id="GO:0009307">
    <property type="term" value="P:DNA restriction-modification system"/>
    <property type="evidence" value="ECO:0007669"/>
    <property type="project" value="UniProtKB-KW"/>
</dbReference>
<evidence type="ECO:0000256" key="3">
    <source>
        <dbReference type="ARBA" id="ARBA00022691"/>
    </source>
</evidence>
<keyword evidence="4" id="KW-0680">Restriction system</keyword>
<dbReference type="Gene3D" id="3.40.50.150">
    <property type="entry name" value="Vaccinia Virus protein VP39"/>
    <property type="match status" value="1"/>
</dbReference>
<dbReference type="GO" id="GO:0003677">
    <property type="term" value="F:DNA binding"/>
    <property type="evidence" value="ECO:0007669"/>
    <property type="project" value="TreeGrafter"/>
</dbReference>
<dbReference type="PROSITE" id="PS51679">
    <property type="entry name" value="SAM_MT_C5"/>
    <property type="match status" value="1"/>
</dbReference>
<dbReference type="EMBL" id="JAGSPJ010000007">
    <property type="protein sequence ID" value="MBR7801445.1"/>
    <property type="molecule type" value="Genomic_DNA"/>
</dbReference>
<dbReference type="RefSeq" id="WP_212676577.1">
    <property type="nucleotide sequence ID" value="NZ_JAGSPJ010000007.1"/>
</dbReference>
<dbReference type="InterPro" id="IPR029063">
    <property type="entry name" value="SAM-dependent_MTases_sf"/>
</dbReference>
<dbReference type="InterPro" id="IPR031303">
    <property type="entry name" value="C5_meth_CS"/>
</dbReference>
<dbReference type="NCBIfam" id="TIGR00675">
    <property type="entry name" value="dcm"/>
    <property type="match status" value="1"/>
</dbReference>
<dbReference type="PROSITE" id="PS00094">
    <property type="entry name" value="C5_MTASE_1"/>
    <property type="match status" value="1"/>
</dbReference>
<reference evidence="9" key="1">
    <citation type="submission" date="2021-04" db="EMBL/GenBank/DDBJ databases">
        <title>novel species isolated from subtropical streams in China.</title>
        <authorList>
            <person name="Lu H."/>
        </authorList>
    </citation>
    <scope>NUCLEOTIDE SEQUENCE</scope>
    <source>
        <strain evidence="9">FT137W</strain>
    </source>
</reference>
<organism evidence="9 10">
    <name type="scientific">Undibacterium fentianense</name>
    <dbReference type="NCBI Taxonomy" id="2828728"/>
    <lineage>
        <taxon>Bacteria</taxon>
        <taxon>Pseudomonadati</taxon>
        <taxon>Pseudomonadota</taxon>
        <taxon>Betaproteobacteria</taxon>
        <taxon>Burkholderiales</taxon>
        <taxon>Oxalobacteraceae</taxon>
        <taxon>Undibacterium</taxon>
    </lineage>
</organism>
<evidence type="ECO:0000313" key="9">
    <source>
        <dbReference type="EMBL" id="MBR7801445.1"/>
    </source>
</evidence>
<sequence>MLRQESQCFRSLDSYLNRNLSSGPNMTRKLTFIDLFAGCGGLSLGLVKSGWNGLFAIEKSESAFSTFEKNLINNDKGFFSWPTWLPQKAQTCEDLLKDYSVQVSQLRGHVDLIVGGPPCQGFSTAGKRNPADPRNKMSEQYLAVVGLVMPKYIVIENVAGFNIGFGGAEGDALLVDGNKQKSYAAYIAHRLTELGYSVSAGLLNCADFGVPQNRKRFFLICERQDDKTNFQNLFSEFLKTRSSYLVNKNLPVDRNVSSHDALYDLETYGKKLVSSTDSPIKGFQELNYWTRRELSPYLKLMRGDCEELKPNSLRLAKHKAKTIEHFKKIREVCRAGVSISLDEMKKVGTKKHSITVLKKSLPSPTVTTLPDDILHYSEPRILTVRENARLQSFPDWFEFLGPYTTGGARRKLECPRYTQVGNAVPPLVSEAIGTFLKKALLNHKVERSEKVNLELI</sequence>
<dbReference type="InterPro" id="IPR050390">
    <property type="entry name" value="C5-Methyltransferase"/>
</dbReference>
<dbReference type="Gene3D" id="3.90.120.10">
    <property type="entry name" value="DNA Methylase, subunit A, domain 2"/>
    <property type="match status" value="1"/>
</dbReference>
<dbReference type="EC" id="2.1.1.37" evidence="8"/>
<evidence type="ECO:0000256" key="1">
    <source>
        <dbReference type="ARBA" id="ARBA00022603"/>
    </source>
</evidence>
<protein>
    <recommendedName>
        <fullName evidence="8">Cytosine-specific methyltransferase</fullName>
        <ecNumber evidence="8">2.1.1.37</ecNumber>
    </recommendedName>
</protein>
<comment type="catalytic activity">
    <reaction evidence="5 8">
        <text>a 2'-deoxycytidine in DNA + S-adenosyl-L-methionine = a 5-methyl-2'-deoxycytidine in DNA + S-adenosyl-L-homocysteine + H(+)</text>
        <dbReference type="Rhea" id="RHEA:13681"/>
        <dbReference type="Rhea" id="RHEA-COMP:11369"/>
        <dbReference type="Rhea" id="RHEA-COMP:11370"/>
        <dbReference type="ChEBI" id="CHEBI:15378"/>
        <dbReference type="ChEBI" id="CHEBI:57856"/>
        <dbReference type="ChEBI" id="CHEBI:59789"/>
        <dbReference type="ChEBI" id="CHEBI:85452"/>
        <dbReference type="ChEBI" id="CHEBI:85454"/>
        <dbReference type="EC" id="2.1.1.37"/>
    </reaction>
</comment>
<evidence type="ECO:0000256" key="4">
    <source>
        <dbReference type="ARBA" id="ARBA00022747"/>
    </source>
</evidence>
<dbReference type="InterPro" id="IPR018117">
    <property type="entry name" value="C5_DNA_meth_AS"/>
</dbReference>
<proteinExistence type="inferred from homology"/>
<dbReference type="SUPFAM" id="SSF53335">
    <property type="entry name" value="S-adenosyl-L-methionine-dependent methyltransferases"/>
    <property type="match status" value="1"/>
</dbReference>
<evidence type="ECO:0000313" key="10">
    <source>
        <dbReference type="Proteomes" id="UP000678545"/>
    </source>
</evidence>
<dbReference type="PANTHER" id="PTHR10629">
    <property type="entry name" value="CYTOSINE-SPECIFIC METHYLTRANSFERASE"/>
    <property type="match status" value="1"/>
</dbReference>
<comment type="caution">
    <text evidence="9">The sequence shown here is derived from an EMBL/GenBank/DDBJ whole genome shotgun (WGS) entry which is preliminary data.</text>
</comment>
<dbReference type="GO" id="GO:0003886">
    <property type="term" value="F:DNA (cytosine-5-)-methyltransferase activity"/>
    <property type="evidence" value="ECO:0007669"/>
    <property type="project" value="UniProtKB-EC"/>
</dbReference>
<evidence type="ECO:0000256" key="8">
    <source>
        <dbReference type="RuleBase" id="RU000417"/>
    </source>
</evidence>
<keyword evidence="2 6" id="KW-0808">Transferase</keyword>
<dbReference type="Proteomes" id="UP000678545">
    <property type="component" value="Unassembled WGS sequence"/>
</dbReference>
<dbReference type="GO" id="GO:0044027">
    <property type="term" value="P:negative regulation of gene expression via chromosomal CpG island methylation"/>
    <property type="evidence" value="ECO:0007669"/>
    <property type="project" value="TreeGrafter"/>
</dbReference>
<gene>
    <name evidence="9" type="ORF">KDM90_15650</name>
</gene>
<dbReference type="PRINTS" id="PR00105">
    <property type="entry name" value="C5METTRFRASE"/>
</dbReference>
<keyword evidence="3 6" id="KW-0949">S-adenosyl-L-methionine</keyword>
<keyword evidence="10" id="KW-1185">Reference proteome</keyword>
<dbReference type="AlphaFoldDB" id="A0A941E323"/>
<evidence type="ECO:0000256" key="7">
    <source>
        <dbReference type="RuleBase" id="RU000416"/>
    </source>
</evidence>
<evidence type="ECO:0000256" key="2">
    <source>
        <dbReference type="ARBA" id="ARBA00022679"/>
    </source>
</evidence>
<dbReference type="InterPro" id="IPR001525">
    <property type="entry name" value="C5_MeTfrase"/>
</dbReference>